<dbReference type="InterPro" id="IPR035093">
    <property type="entry name" value="RelE/ParE_toxin_dom_sf"/>
</dbReference>
<gene>
    <name evidence="2" type="ORF">GCM10022287_03720</name>
</gene>
<sequence>MTPPWREHAAATDELLTTIAYYHRQRAGLGDDFDAEIVAALSDIREWPHSWPIVRRGPDGAVVRSRRVAVFPYRVIYVPSDDEVVVIAYAHERRKPGYWSGRLEG</sequence>
<keyword evidence="3" id="KW-1185">Reference proteome</keyword>
<dbReference type="Pfam" id="PF05016">
    <property type="entry name" value="ParE_toxin"/>
    <property type="match status" value="1"/>
</dbReference>
<keyword evidence="1" id="KW-1277">Toxin-antitoxin system</keyword>
<evidence type="ECO:0000313" key="3">
    <source>
        <dbReference type="Proteomes" id="UP001501079"/>
    </source>
</evidence>
<proteinExistence type="predicted"/>
<accession>A0ABP7ZR61</accession>
<evidence type="ECO:0000256" key="1">
    <source>
        <dbReference type="ARBA" id="ARBA00022649"/>
    </source>
</evidence>
<dbReference type="RefSeq" id="WP_344751567.1">
    <property type="nucleotide sequence ID" value="NZ_BAABBW010000001.1"/>
</dbReference>
<name>A0ABP7ZR61_9MICO</name>
<dbReference type="Gene3D" id="3.30.2310.20">
    <property type="entry name" value="RelE-like"/>
    <property type="match status" value="1"/>
</dbReference>
<reference evidence="3" key="1">
    <citation type="journal article" date="2019" name="Int. J. Syst. Evol. Microbiol.">
        <title>The Global Catalogue of Microorganisms (GCM) 10K type strain sequencing project: providing services to taxonomists for standard genome sequencing and annotation.</title>
        <authorList>
            <consortium name="The Broad Institute Genomics Platform"/>
            <consortium name="The Broad Institute Genome Sequencing Center for Infectious Disease"/>
            <person name="Wu L."/>
            <person name="Ma J."/>
        </authorList>
    </citation>
    <scope>NUCLEOTIDE SEQUENCE [LARGE SCALE GENOMIC DNA]</scope>
    <source>
        <strain evidence="3">JCM 17591</strain>
    </source>
</reference>
<dbReference type="Proteomes" id="UP001501079">
    <property type="component" value="Unassembled WGS sequence"/>
</dbReference>
<protein>
    <recommendedName>
        <fullName evidence="4">Type II toxin-antitoxin system RelE/ParE family toxin</fullName>
    </recommendedName>
</protein>
<evidence type="ECO:0000313" key="2">
    <source>
        <dbReference type="EMBL" id="GAA4168550.1"/>
    </source>
</evidence>
<dbReference type="EMBL" id="BAABBW010000001">
    <property type="protein sequence ID" value="GAA4168550.1"/>
    <property type="molecule type" value="Genomic_DNA"/>
</dbReference>
<dbReference type="InterPro" id="IPR007712">
    <property type="entry name" value="RelE/ParE_toxin"/>
</dbReference>
<comment type="caution">
    <text evidence="2">The sequence shown here is derived from an EMBL/GenBank/DDBJ whole genome shotgun (WGS) entry which is preliminary data.</text>
</comment>
<evidence type="ECO:0008006" key="4">
    <source>
        <dbReference type="Google" id="ProtNLM"/>
    </source>
</evidence>
<organism evidence="2 3">
    <name type="scientific">Gryllotalpicola koreensis</name>
    <dbReference type="NCBI Taxonomy" id="993086"/>
    <lineage>
        <taxon>Bacteria</taxon>
        <taxon>Bacillati</taxon>
        <taxon>Actinomycetota</taxon>
        <taxon>Actinomycetes</taxon>
        <taxon>Micrococcales</taxon>
        <taxon>Microbacteriaceae</taxon>
        <taxon>Gryllotalpicola</taxon>
    </lineage>
</organism>